<name>A0A6G1BT99_9ORYZ</name>
<proteinExistence type="predicted"/>
<dbReference type="Proteomes" id="UP000479710">
    <property type="component" value="Unassembled WGS sequence"/>
</dbReference>
<reference evidence="1 2" key="1">
    <citation type="submission" date="2019-11" db="EMBL/GenBank/DDBJ databases">
        <title>Whole genome sequence of Oryza granulata.</title>
        <authorList>
            <person name="Li W."/>
        </authorList>
    </citation>
    <scope>NUCLEOTIDE SEQUENCE [LARGE SCALE GENOMIC DNA]</scope>
    <source>
        <strain evidence="2">cv. Menghai</strain>
        <tissue evidence="1">Leaf</tissue>
    </source>
</reference>
<keyword evidence="2" id="KW-1185">Reference proteome</keyword>
<protein>
    <submittedName>
        <fullName evidence="1">Uncharacterized protein</fullName>
    </submittedName>
</protein>
<dbReference type="EMBL" id="SPHZ02000011">
    <property type="protein sequence ID" value="KAF0891565.1"/>
    <property type="molecule type" value="Genomic_DNA"/>
</dbReference>
<accession>A0A6G1BT99</accession>
<organism evidence="1 2">
    <name type="scientific">Oryza meyeriana var. granulata</name>
    <dbReference type="NCBI Taxonomy" id="110450"/>
    <lineage>
        <taxon>Eukaryota</taxon>
        <taxon>Viridiplantae</taxon>
        <taxon>Streptophyta</taxon>
        <taxon>Embryophyta</taxon>
        <taxon>Tracheophyta</taxon>
        <taxon>Spermatophyta</taxon>
        <taxon>Magnoliopsida</taxon>
        <taxon>Liliopsida</taxon>
        <taxon>Poales</taxon>
        <taxon>Poaceae</taxon>
        <taxon>BOP clade</taxon>
        <taxon>Oryzoideae</taxon>
        <taxon>Oryzeae</taxon>
        <taxon>Oryzinae</taxon>
        <taxon>Oryza</taxon>
        <taxon>Oryza meyeriana</taxon>
    </lineage>
</organism>
<evidence type="ECO:0000313" key="2">
    <source>
        <dbReference type="Proteomes" id="UP000479710"/>
    </source>
</evidence>
<dbReference type="AlphaFoldDB" id="A0A6G1BT99"/>
<comment type="caution">
    <text evidence="1">The sequence shown here is derived from an EMBL/GenBank/DDBJ whole genome shotgun (WGS) entry which is preliminary data.</text>
</comment>
<evidence type="ECO:0000313" key="1">
    <source>
        <dbReference type="EMBL" id="KAF0891565.1"/>
    </source>
</evidence>
<gene>
    <name evidence="1" type="ORF">E2562_010559</name>
</gene>
<sequence length="89" mass="9679">MLVVRRGWHDAACTLAGAIRGKAHGVALRIVFWAIANNEGAAGWCFPWTGGRTGKLPGLVRTTVWARVSAWPPDRTVADRWGPSEAAIW</sequence>